<feature type="coiled-coil region" evidence="1">
    <location>
        <begin position="39"/>
        <end position="73"/>
    </location>
</feature>
<gene>
    <name evidence="4" type="ORF">ACFFK8_06220</name>
</gene>
<evidence type="ECO:0000313" key="4">
    <source>
        <dbReference type="EMBL" id="MFB9897401.1"/>
    </source>
</evidence>
<feature type="region of interest" description="Disordered" evidence="2">
    <location>
        <begin position="100"/>
        <end position="119"/>
    </location>
</feature>
<evidence type="ECO:0000256" key="1">
    <source>
        <dbReference type="SAM" id="Coils"/>
    </source>
</evidence>
<evidence type="ECO:0000256" key="3">
    <source>
        <dbReference type="SAM" id="Phobius"/>
    </source>
</evidence>
<evidence type="ECO:0000313" key="5">
    <source>
        <dbReference type="Proteomes" id="UP001589688"/>
    </source>
</evidence>
<reference evidence="4 5" key="1">
    <citation type="submission" date="2024-09" db="EMBL/GenBank/DDBJ databases">
        <authorList>
            <person name="Sun Q."/>
            <person name="Mori K."/>
        </authorList>
    </citation>
    <scope>NUCLEOTIDE SEQUENCE [LARGE SCALE GENOMIC DNA]</scope>
    <source>
        <strain evidence="4 5">ATCC 51272</strain>
    </source>
</reference>
<dbReference type="Pfam" id="PF04977">
    <property type="entry name" value="DivIC"/>
    <property type="match status" value="1"/>
</dbReference>
<dbReference type="Proteomes" id="UP001589688">
    <property type="component" value="Unassembled WGS sequence"/>
</dbReference>
<organism evidence="4 5">
    <name type="scientific">Hallella seregens ATCC 51272</name>
    <dbReference type="NCBI Taxonomy" id="1336250"/>
    <lineage>
        <taxon>Bacteria</taxon>
        <taxon>Pseudomonadati</taxon>
        <taxon>Bacteroidota</taxon>
        <taxon>Bacteroidia</taxon>
        <taxon>Bacteroidales</taxon>
        <taxon>Prevotellaceae</taxon>
        <taxon>Hallella</taxon>
    </lineage>
</organism>
<dbReference type="InterPro" id="IPR007060">
    <property type="entry name" value="FtsL/DivIC"/>
</dbReference>
<evidence type="ECO:0000256" key="2">
    <source>
        <dbReference type="SAM" id="MobiDB-lite"/>
    </source>
</evidence>
<name>A0ABV5ZJ58_9BACT</name>
<keyword evidence="5" id="KW-1185">Reference proteome</keyword>
<sequence length="119" mass="13828">MSSKLGFVWNILARYKYLITVVVGVAVVGFIDDNSFLRRIQYDLQISQLKDEIKKYNVQNEQATNALRELRRTPKAIERIARERYFMKADDEDIYVLSTDVQPAGEDQNQPIESNEAIK</sequence>
<keyword evidence="3" id="KW-0472">Membrane</keyword>
<protein>
    <submittedName>
        <fullName evidence="4">Septum formation initiator family protein</fullName>
    </submittedName>
</protein>
<keyword evidence="3" id="KW-1133">Transmembrane helix</keyword>
<dbReference type="RefSeq" id="WP_027952578.1">
    <property type="nucleotide sequence ID" value="NZ_JADU01000024.1"/>
</dbReference>
<comment type="caution">
    <text evidence="4">The sequence shown here is derived from an EMBL/GenBank/DDBJ whole genome shotgun (WGS) entry which is preliminary data.</text>
</comment>
<proteinExistence type="predicted"/>
<accession>A0ABV5ZJ58</accession>
<keyword evidence="3" id="KW-0812">Transmembrane</keyword>
<feature type="transmembrane region" description="Helical" evidence="3">
    <location>
        <begin position="12"/>
        <end position="31"/>
    </location>
</feature>
<keyword evidence="1" id="KW-0175">Coiled coil</keyword>
<dbReference type="EMBL" id="JBHLZF010000002">
    <property type="protein sequence ID" value="MFB9897401.1"/>
    <property type="molecule type" value="Genomic_DNA"/>
</dbReference>